<dbReference type="AlphaFoldDB" id="A0A9X3TUA3"/>
<dbReference type="Gene3D" id="4.10.280.10">
    <property type="entry name" value="Helix-loop-helix DNA-binding domain"/>
    <property type="match status" value="1"/>
</dbReference>
<dbReference type="GO" id="GO:0046983">
    <property type="term" value="F:protein dimerization activity"/>
    <property type="evidence" value="ECO:0007669"/>
    <property type="project" value="InterPro"/>
</dbReference>
<comment type="caution">
    <text evidence="1">The sequence shown here is derived from an EMBL/GenBank/DDBJ whole genome shotgun (WGS) entry which is preliminary data.</text>
</comment>
<dbReference type="InterPro" id="IPR053028">
    <property type="entry name" value="Spo0E-like_phosphatase"/>
</dbReference>
<accession>A0A9X3TUA3</accession>
<dbReference type="PANTHER" id="PTHR41263:SF1">
    <property type="entry name" value="ASPARTYL-PHOSPHATE PHOSPHATASE YISI"/>
    <property type="match status" value="1"/>
</dbReference>
<dbReference type="SUPFAM" id="SSF140500">
    <property type="entry name" value="BAS1536-like"/>
    <property type="match status" value="1"/>
</dbReference>
<dbReference type="InterPro" id="IPR037208">
    <property type="entry name" value="Spo0E-like_sf"/>
</dbReference>
<name>A0A9X3TUA3_9BACL</name>
<proteinExistence type="predicted"/>
<evidence type="ECO:0000313" key="1">
    <source>
        <dbReference type="EMBL" id="MDA5110533.1"/>
    </source>
</evidence>
<reference evidence="1" key="1">
    <citation type="submission" date="2022-12" db="EMBL/GenBank/DDBJ databases">
        <title>Draft genome sequence of the thermophilic strain Brevibacillus thermoruber HT42, isolated from Los Humeros, Puebla, Mexico, with biotechnological potential.</title>
        <authorList>
            <person name="Lara Sanchez J."/>
            <person name="Solis Palacios R."/>
            <person name="Bustos Baena A.S."/>
            <person name="Ruz Baez A.E."/>
            <person name="Espinosa Luna G."/>
            <person name="Oliart Ros R.M."/>
        </authorList>
    </citation>
    <scope>NUCLEOTIDE SEQUENCE</scope>
    <source>
        <strain evidence="1">HT42</strain>
    </source>
</reference>
<dbReference type="InterPro" id="IPR018540">
    <property type="entry name" value="Spo0E-like"/>
</dbReference>
<keyword evidence="2" id="KW-1185">Reference proteome</keyword>
<dbReference type="PANTHER" id="PTHR41263">
    <property type="entry name" value="ASPARTYL-PHOSPHATE PHOSPHATASE YISI"/>
    <property type="match status" value="1"/>
</dbReference>
<dbReference type="EMBL" id="JAPYYP010000033">
    <property type="protein sequence ID" value="MDA5110533.1"/>
    <property type="molecule type" value="Genomic_DNA"/>
</dbReference>
<dbReference type="InterPro" id="IPR036638">
    <property type="entry name" value="HLH_DNA-bd_sf"/>
</dbReference>
<evidence type="ECO:0000313" key="2">
    <source>
        <dbReference type="Proteomes" id="UP001151071"/>
    </source>
</evidence>
<sequence>MILDELQRQIEKARCEMHDLAAQAGLGAPEVLQKSQELDKLLNQFYQAKMCSSSR</sequence>
<organism evidence="1 2">
    <name type="scientific">Brevibacillus thermoruber</name>
    <dbReference type="NCBI Taxonomy" id="33942"/>
    <lineage>
        <taxon>Bacteria</taxon>
        <taxon>Bacillati</taxon>
        <taxon>Bacillota</taxon>
        <taxon>Bacilli</taxon>
        <taxon>Bacillales</taxon>
        <taxon>Paenibacillaceae</taxon>
        <taxon>Brevibacillus</taxon>
    </lineage>
</organism>
<dbReference type="Pfam" id="PF09388">
    <property type="entry name" value="SpoOE-like"/>
    <property type="match status" value="1"/>
</dbReference>
<dbReference type="GO" id="GO:0043937">
    <property type="term" value="P:regulation of sporulation"/>
    <property type="evidence" value="ECO:0007669"/>
    <property type="project" value="InterPro"/>
</dbReference>
<dbReference type="Proteomes" id="UP001151071">
    <property type="component" value="Unassembled WGS sequence"/>
</dbReference>
<protein>
    <submittedName>
        <fullName evidence="1">Aspartyl-phosphate phosphatase Spo0E family protein</fullName>
    </submittedName>
</protein>
<gene>
    <name evidence="1" type="ORF">O3V59_19535</name>
</gene>